<dbReference type="Proteomes" id="UP001256827">
    <property type="component" value="Chromosome"/>
</dbReference>
<dbReference type="EMBL" id="CP134050">
    <property type="protein sequence ID" value="WNC17835.1"/>
    <property type="molecule type" value="Genomic_DNA"/>
</dbReference>
<protein>
    <recommendedName>
        <fullName evidence="4">Recombinase zinc beta ribbon domain-containing protein</fullName>
    </recommendedName>
</protein>
<feature type="region of interest" description="Disordered" evidence="1">
    <location>
        <begin position="129"/>
        <end position="150"/>
    </location>
</feature>
<accession>A0ABY9TCJ8</accession>
<organism evidence="2 3">
    <name type="scientific">Brevibacillus brevis</name>
    <name type="common">Bacillus brevis</name>
    <dbReference type="NCBI Taxonomy" id="1393"/>
    <lineage>
        <taxon>Bacteria</taxon>
        <taxon>Bacillati</taxon>
        <taxon>Bacillota</taxon>
        <taxon>Bacilli</taxon>
        <taxon>Bacillales</taxon>
        <taxon>Paenibacillaceae</taxon>
        <taxon>Brevibacillus</taxon>
    </lineage>
</organism>
<evidence type="ECO:0008006" key="4">
    <source>
        <dbReference type="Google" id="ProtNLM"/>
    </source>
</evidence>
<evidence type="ECO:0000313" key="2">
    <source>
        <dbReference type="EMBL" id="WNC17835.1"/>
    </source>
</evidence>
<evidence type="ECO:0000313" key="3">
    <source>
        <dbReference type="Proteomes" id="UP001256827"/>
    </source>
</evidence>
<proteinExistence type="predicted"/>
<name>A0ABY9TCJ8_BREBE</name>
<gene>
    <name evidence="2" type="ORF">RGB73_27430</name>
</gene>
<evidence type="ECO:0000256" key="1">
    <source>
        <dbReference type="SAM" id="MobiDB-lite"/>
    </source>
</evidence>
<sequence length="150" mass="17498">MMGNCRPIRRSKMKYVTYRCGNRDNKKNRDNKELRREHIENFVISELHSKIFNDEVIPQLVEQLKPEFVEYRKTGGIDCTKSKTARSQQAARQHRFGCRPRLHPSVFPGENVGIGGTEKYSLFFQHQRAGNGQQKNSHHGRHPATTVWHV</sequence>
<reference evidence="2 3" key="1">
    <citation type="submission" date="2023-09" db="EMBL/GenBank/DDBJ databases">
        <title>Complete Genome and Methylome dissection of Bacillus brevis NEB573 original source of BbsI restriction endonuclease.</title>
        <authorList>
            <person name="Fomenkov A."/>
            <person name="Roberts R.D."/>
        </authorList>
    </citation>
    <scope>NUCLEOTIDE SEQUENCE [LARGE SCALE GENOMIC DNA]</scope>
    <source>
        <strain evidence="2 3">NEB573</strain>
    </source>
</reference>
<keyword evidence="3" id="KW-1185">Reference proteome</keyword>
<dbReference type="RefSeq" id="WP_310774575.1">
    <property type="nucleotide sequence ID" value="NZ_CP134050.1"/>
</dbReference>